<dbReference type="Proteomes" id="UP000077002">
    <property type="component" value="Unassembled WGS sequence"/>
</dbReference>
<dbReference type="AlphaFoldDB" id="A0A177FLN5"/>
<name>A0A177FLN5_9EURO</name>
<evidence type="ECO:0000313" key="2">
    <source>
        <dbReference type="EMBL" id="OAG44059.1"/>
    </source>
</evidence>
<sequence>MSSPETDAAASGSKRIKVENAGDDQDVVVIDQRSGASDPPPNKNSAEPVDDDAEPQLLQDDSGGLELFPGAPCVTVAMRCKRQNDSSPMYLNRYGPRRCCWFVRITDLKGSVDVEKLQDVAYNYERVLDYPRRKGEPRIGASSVQGIITIVWDCQGFEDDPLQAAELLNPKKVKQADTLSTPKTRQDWLKLPGHKLERYRATHVEVKFNQTMEN</sequence>
<dbReference type="EMBL" id="LVKK01000006">
    <property type="protein sequence ID" value="OAG44059.1"/>
    <property type="molecule type" value="Genomic_DNA"/>
</dbReference>
<evidence type="ECO:0000256" key="1">
    <source>
        <dbReference type="SAM" id="MobiDB-lite"/>
    </source>
</evidence>
<keyword evidence="3" id="KW-1185">Reference proteome</keyword>
<reference evidence="2 3" key="1">
    <citation type="submission" date="2016-03" db="EMBL/GenBank/DDBJ databases">
        <title>Draft genome sequence of the Fonsecaea monophora CBS 269.37.</title>
        <authorList>
            <person name="Bombassaro A."/>
            <person name="Vinicius W.A."/>
            <person name="De Hoog S."/>
            <person name="Sun J."/>
            <person name="Souza E.M."/>
            <person name="Raittz R.T."/>
            <person name="Costa F."/>
            <person name="Leao A.C."/>
            <person name="Tadra-Sfeir M.Z."/>
            <person name="Baura V."/>
            <person name="Balsanelli E."/>
            <person name="Pedrosa F.O."/>
            <person name="Moreno L.F."/>
            <person name="Steffens M.B."/>
            <person name="Xi L."/>
            <person name="Bocca A.L."/>
            <person name="Felipe M.S."/>
            <person name="Teixeira M."/>
            <person name="Telles Filho F.Q."/>
            <person name="Azevedo C.M."/>
            <person name="Gomes R."/>
            <person name="Vicente V.A."/>
        </authorList>
    </citation>
    <scope>NUCLEOTIDE SEQUENCE [LARGE SCALE GENOMIC DNA]</scope>
    <source>
        <strain evidence="2 3">CBS 269.37</strain>
    </source>
</reference>
<dbReference type="OrthoDB" id="4122568at2759"/>
<accession>A0A177FLN5</accession>
<organism evidence="2 3">
    <name type="scientific">Fonsecaea monophora</name>
    <dbReference type="NCBI Taxonomy" id="254056"/>
    <lineage>
        <taxon>Eukaryota</taxon>
        <taxon>Fungi</taxon>
        <taxon>Dikarya</taxon>
        <taxon>Ascomycota</taxon>
        <taxon>Pezizomycotina</taxon>
        <taxon>Eurotiomycetes</taxon>
        <taxon>Chaetothyriomycetidae</taxon>
        <taxon>Chaetothyriales</taxon>
        <taxon>Herpotrichiellaceae</taxon>
        <taxon>Fonsecaea</taxon>
    </lineage>
</organism>
<gene>
    <name evidence="2" type="ORF">AYO21_01516</name>
</gene>
<dbReference type="GeneID" id="34596694"/>
<dbReference type="RefSeq" id="XP_022516011.1">
    <property type="nucleotide sequence ID" value="XM_022651498.1"/>
</dbReference>
<evidence type="ECO:0000313" key="3">
    <source>
        <dbReference type="Proteomes" id="UP000077002"/>
    </source>
</evidence>
<feature type="region of interest" description="Disordered" evidence="1">
    <location>
        <begin position="1"/>
        <end position="62"/>
    </location>
</feature>
<proteinExistence type="predicted"/>
<comment type="caution">
    <text evidence="2">The sequence shown here is derived from an EMBL/GenBank/DDBJ whole genome shotgun (WGS) entry which is preliminary data.</text>
</comment>
<protein>
    <submittedName>
        <fullName evidence="2">Uncharacterized protein</fullName>
    </submittedName>
</protein>